<dbReference type="InterPro" id="IPR000203">
    <property type="entry name" value="GPS"/>
</dbReference>
<keyword evidence="6 12" id="KW-1133">Transmembrane helix</keyword>
<dbReference type="Pfam" id="PF20519">
    <property type="entry name" value="Polycystin_dom"/>
    <property type="match status" value="1"/>
</dbReference>
<dbReference type="PROSITE" id="PS50041">
    <property type="entry name" value="C_TYPE_LECTIN_2"/>
    <property type="match status" value="1"/>
</dbReference>
<feature type="compositionally biased region" description="Polar residues" evidence="11">
    <location>
        <begin position="1376"/>
        <end position="1389"/>
    </location>
</feature>
<evidence type="ECO:0000259" key="15">
    <source>
        <dbReference type="PROSITE" id="PS50221"/>
    </source>
</evidence>
<dbReference type="InterPro" id="IPR016187">
    <property type="entry name" value="CTDL_fold"/>
</dbReference>
<dbReference type="InterPro" id="IPR043159">
    <property type="entry name" value="Lectin_gal-bd_sf"/>
</dbReference>
<feature type="transmembrane region" description="Helical" evidence="12">
    <location>
        <begin position="1477"/>
        <end position="1503"/>
    </location>
</feature>
<evidence type="ECO:0000256" key="8">
    <source>
        <dbReference type="ARBA" id="ARBA00023157"/>
    </source>
</evidence>
<dbReference type="PROSITE" id="PS50221">
    <property type="entry name" value="GAIN_B"/>
    <property type="match status" value="1"/>
</dbReference>
<dbReference type="PANTHER" id="PTHR10877:SF134">
    <property type="entry name" value="POLYCYSTIN-1-LIKE PROTEIN 2"/>
    <property type="match status" value="1"/>
</dbReference>
<reference evidence="17" key="3">
    <citation type="submission" date="2025-09" db="UniProtKB">
        <authorList>
            <consortium name="Ensembl"/>
        </authorList>
    </citation>
    <scope>IDENTIFICATION</scope>
</reference>
<keyword evidence="4 13" id="KW-0732">Signal</keyword>
<dbReference type="GO" id="GO:0005262">
    <property type="term" value="F:calcium channel activity"/>
    <property type="evidence" value="ECO:0007669"/>
    <property type="project" value="TreeGrafter"/>
</dbReference>
<keyword evidence="18" id="KW-1185">Reference proteome</keyword>
<name>A0A665VH41_ECHNA</name>
<organism evidence="17 18">
    <name type="scientific">Echeneis naucrates</name>
    <name type="common">Live sharksucker</name>
    <dbReference type="NCBI Taxonomy" id="173247"/>
    <lineage>
        <taxon>Eukaryota</taxon>
        <taxon>Metazoa</taxon>
        <taxon>Chordata</taxon>
        <taxon>Craniata</taxon>
        <taxon>Vertebrata</taxon>
        <taxon>Euteleostomi</taxon>
        <taxon>Actinopterygii</taxon>
        <taxon>Neopterygii</taxon>
        <taxon>Teleostei</taxon>
        <taxon>Neoteleostei</taxon>
        <taxon>Acanthomorphata</taxon>
        <taxon>Carangaria</taxon>
        <taxon>Carangiformes</taxon>
        <taxon>Echeneidae</taxon>
        <taxon>Echeneis</taxon>
    </lineage>
</organism>
<dbReference type="InterPro" id="IPR046338">
    <property type="entry name" value="GAIN_dom_sf"/>
</dbReference>
<comment type="similarity">
    <text evidence="2">Belongs to the polycystin family.</text>
</comment>
<dbReference type="Gene3D" id="3.10.100.10">
    <property type="entry name" value="Mannose-Binding Protein A, subunit A"/>
    <property type="match status" value="1"/>
</dbReference>
<dbReference type="InterPro" id="IPR046791">
    <property type="entry name" value="Polycystin_dom"/>
</dbReference>
<dbReference type="InterPro" id="IPR013122">
    <property type="entry name" value="PKD1_2_channel"/>
</dbReference>
<dbReference type="GO" id="GO:0016020">
    <property type="term" value="C:membrane"/>
    <property type="evidence" value="ECO:0007669"/>
    <property type="project" value="UniProtKB-SubCell"/>
</dbReference>
<proteinExistence type="inferred from homology"/>
<feature type="transmembrane region" description="Helical" evidence="12">
    <location>
        <begin position="1813"/>
        <end position="1831"/>
    </location>
</feature>
<dbReference type="Pfam" id="PF08016">
    <property type="entry name" value="PKD_channel"/>
    <property type="match status" value="1"/>
</dbReference>
<dbReference type="SMART" id="SM00034">
    <property type="entry name" value="CLECT"/>
    <property type="match status" value="1"/>
</dbReference>
<evidence type="ECO:0000313" key="18">
    <source>
        <dbReference type="Proteomes" id="UP000472264"/>
    </source>
</evidence>
<evidence type="ECO:0000256" key="10">
    <source>
        <dbReference type="PIRSR" id="PIRSR603915-2"/>
    </source>
</evidence>
<dbReference type="InterPro" id="IPR051223">
    <property type="entry name" value="Polycystin"/>
</dbReference>
<dbReference type="Gene3D" id="2.60.220.50">
    <property type="match status" value="1"/>
</dbReference>
<feature type="transmembrane region" description="Helical" evidence="12">
    <location>
        <begin position="2039"/>
        <end position="2065"/>
    </location>
</feature>
<dbReference type="InterPro" id="IPR003915">
    <property type="entry name" value="PKD_2"/>
</dbReference>
<reference evidence="17" key="1">
    <citation type="submission" date="2021-04" db="EMBL/GenBank/DDBJ databases">
        <authorList>
            <consortium name="Wellcome Sanger Institute Data Sharing"/>
        </authorList>
    </citation>
    <scope>NUCLEOTIDE SEQUENCE [LARGE SCALE GENOMIC DNA]</scope>
</reference>
<dbReference type="Pfam" id="PF01825">
    <property type="entry name" value="GPS"/>
    <property type="match status" value="1"/>
</dbReference>
<dbReference type="SMART" id="SM00303">
    <property type="entry name" value="GPS"/>
    <property type="match status" value="1"/>
</dbReference>
<evidence type="ECO:0000256" key="2">
    <source>
        <dbReference type="ARBA" id="ARBA00007200"/>
    </source>
</evidence>
<dbReference type="PRINTS" id="PR01433">
    <property type="entry name" value="POLYCYSTIN2"/>
</dbReference>
<feature type="domain" description="GAIN-B" evidence="15">
    <location>
        <begin position="841"/>
        <end position="1024"/>
    </location>
</feature>
<feature type="transmembrane region" description="Helical" evidence="12">
    <location>
        <begin position="1978"/>
        <end position="2000"/>
    </location>
</feature>
<accession>A0A665VH41</accession>
<feature type="signal peptide" evidence="13">
    <location>
        <begin position="1"/>
        <end position="17"/>
    </location>
</feature>
<feature type="domain" description="C-type lectin" evidence="14">
    <location>
        <begin position="37"/>
        <end position="157"/>
    </location>
</feature>
<dbReference type="Pfam" id="PF02140">
    <property type="entry name" value="SUEL_Lectin"/>
    <property type="match status" value="1"/>
</dbReference>
<feature type="transmembrane region" description="Helical" evidence="12">
    <location>
        <begin position="1889"/>
        <end position="1906"/>
    </location>
</feature>
<dbReference type="InterPro" id="IPR000922">
    <property type="entry name" value="Lectin_gal-bd_dom"/>
</dbReference>
<feature type="compositionally biased region" description="Polar residues" evidence="11">
    <location>
        <begin position="487"/>
        <end position="501"/>
    </location>
</feature>
<comment type="subcellular location">
    <subcellularLocation>
        <location evidence="1">Membrane</location>
        <topology evidence="1">Multi-pass membrane protein</topology>
    </subcellularLocation>
</comment>
<feature type="region of interest" description="Disordered" evidence="11">
    <location>
        <begin position="467"/>
        <end position="501"/>
    </location>
</feature>
<dbReference type="CDD" id="cd22831">
    <property type="entry name" value="Gal_Rha_Lectin_PKD1L2"/>
    <property type="match status" value="1"/>
</dbReference>
<reference evidence="17" key="2">
    <citation type="submission" date="2025-08" db="UniProtKB">
        <authorList>
            <consortium name="Ensembl"/>
        </authorList>
    </citation>
    <scope>IDENTIFICATION</scope>
</reference>
<keyword evidence="7 12" id="KW-0472">Membrane</keyword>
<feature type="transmembrane region" description="Helical" evidence="12">
    <location>
        <begin position="1523"/>
        <end position="1546"/>
    </location>
</feature>
<dbReference type="Gene3D" id="2.60.60.20">
    <property type="entry name" value="PLAT/LH2 domain"/>
    <property type="match status" value="1"/>
</dbReference>
<dbReference type="Gene3D" id="1.10.287.70">
    <property type="match status" value="1"/>
</dbReference>
<evidence type="ECO:0000256" key="12">
    <source>
        <dbReference type="SAM" id="Phobius"/>
    </source>
</evidence>
<evidence type="ECO:0000256" key="3">
    <source>
        <dbReference type="ARBA" id="ARBA00022692"/>
    </source>
</evidence>
<evidence type="ECO:0000259" key="14">
    <source>
        <dbReference type="PROSITE" id="PS50041"/>
    </source>
</evidence>
<dbReference type="Gene3D" id="2.60.120.740">
    <property type="match status" value="1"/>
</dbReference>
<dbReference type="InParanoid" id="A0A665VH41"/>
<dbReference type="FunFam" id="1.10.287.70:FF:000086">
    <property type="entry name" value="Polycystic kidney disease 2"/>
    <property type="match status" value="1"/>
</dbReference>
<feature type="transmembrane region" description="Helical" evidence="12">
    <location>
        <begin position="1259"/>
        <end position="1281"/>
    </location>
</feature>
<evidence type="ECO:0000256" key="7">
    <source>
        <dbReference type="ARBA" id="ARBA00023136"/>
    </source>
</evidence>
<feature type="domain" description="SUEL-type lectin" evidence="16">
    <location>
        <begin position="165"/>
        <end position="255"/>
    </location>
</feature>
<dbReference type="CDD" id="cd00037">
    <property type="entry name" value="CLECT"/>
    <property type="match status" value="1"/>
</dbReference>
<dbReference type="Proteomes" id="UP000472264">
    <property type="component" value="Chromosome 21"/>
</dbReference>
<feature type="transmembrane region" description="Helical" evidence="12">
    <location>
        <begin position="1938"/>
        <end position="1958"/>
    </location>
</feature>
<evidence type="ECO:0000256" key="13">
    <source>
        <dbReference type="SAM" id="SignalP"/>
    </source>
</evidence>
<evidence type="ECO:0000256" key="5">
    <source>
        <dbReference type="ARBA" id="ARBA00022737"/>
    </source>
</evidence>
<feature type="transmembrane region" description="Helical" evidence="12">
    <location>
        <begin position="1851"/>
        <end position="1869"/>
    </location>
</feature>
<feature type="chain" id="PRO_5025439158" evidence="13">
    <location>
        <begin position="18"/>
        <end position="2112"/>
    </location>
</feature>
<dbReference type="InterPro" id="IPR001304">
    <property type="entry name" value="C-type_lectin-like"/>
</dbReference>
<feature type="disulfide bond" evidence="10">
    <location>
        <begin position="1699"/>
        <end position="1712"/>
    </location>
</feature>
<keyword evidence="9" id="KW-0325">Glycoprotein</keyword>
<feature type="transmembrane region" description="Helical" evidence="12">
    <location>
        <begin position="1219"/>
        <end position="1239"/>
    </location>
</feature>
<evidence type="ECO:0000256" key="11">
    <source>
        <dbReference type="SAM" id="MobiDB-lite"/>
    </source>
</evidence>
<feature type="transmembrane region" description="Helical" evidence="12">
    <location>
        <begin position="1603"/>
        <end position="1625"/>
    </location>
</feature>
<gene>
    <name evidence="17" type="primary">LOC115061500</name>
</gene>
<keyword evidence="3 12" id="KW-0812">Transmembrane</keyword>
<feature type="transmembrane region" description="Helical" evidence="12">
    <location>
        <begin position="1037"/>
        <end position="1057"/>
    </location>
</feature>
<dbReference type="GO" id="GO:0050982">
    <property type="term" value="P:detection of mechanical stimulus"/>
    <property type="evidence" value="ECO:0007669"/>
    <property type="project" value="TreeGrafter"/>
</dbReference>
<protein>
    <submittedName>
        <fullName evidence="17">Polycystic kidney disease 1 like 2a</fullName>
    </submittedName>
</protein>
<dbReference type="GO" id="GO:0005509">
    <property type="term" value="F:calcium ion binding"/>
    <property type="evidence" value="ECO:0007669"/>
    <property type="project" value="InterPro"/>
</dbReference>
<evidence type="ECO:0000256" key="6">
    <source>
        <dbReference type="ARBA" id="ARBA00022989"/>
    </source>
</evidence>
<evidence type="ECO:0000256" key="1">
    <source>
        <dbReference type="ARBA" id="ARBA00004141"/>
    </source>
</evidence>
<feature type="region of interest" description="Disordered" evidence="11">
    <location>
        <begin position="1376"/>
        <end position="1405"/>
    </location>
</feature>
<evidence type="ECO:0000256" key="4">
    <source>
        <dbReference type="ARBA" id="ARBA00022729"/>
    </source>
</evidence>
<dbReference type="Ensembl" id="ENSENLT00000031936.1">
    <property type="protein sequence ID" value="ENSENLP00000031033.1"/>
    <property type="gene ID" value="ENSENLG00000013731.1"/>
</dbReference>
<dbReference type="SUPFAM" id="SSF56436">
    <property type="entry name" value="C-type lectin-like"/>
    <property type="match status" value="1"/>
</dbReference>
<dbReference type="PROSITE" id="PS50228">
    <property type="entry name" value="SUEL_LECTIN"/>
    <property type="match status" value="1"/>
</dbReference>
<dbReference type="InterPro" id="IPR057244">
    <property type="entry name" value="GAIN_B"/>
</dbReference>
<keyword evidence="5" id="KW-0677">Repeat</keyword>
<evidence type="ECO:0000259" key="16">
    <source>
        <dbReference type="PROSITE" id="PS50228"/>
    </source>
</evidence>
<keyword evidence="8" id="KW-1015">Disulfide bond</keyword>
<sequence>MLWTVLQLVILVTHSHAARNHDESRVTVSCPEYQMGFGGSCYQLVAQRQSSFSAEAWCEEHGGHLAFIPNKDTQQFLQKYLDPEEDMWLGVAPPISPNSESAPGEGALSWLDGSPITYSNWGSNPQPGAACGYILKNSGFRWEATTQCNKKLHFICQFESGRFIVCRSSQTTLQCGSGQVLIIDSGFYGRKNVHYCRAAFSPPTTATQCGWVDVGTSVAAHCHGSQSCQLADIVKSFDEPCPELGSYLSLDYHCKNGLKLTVSTVAAVFDNITIKWLLTLSSGNISCRLRTGDGRVTYLDNYTPSFVEHKISFVVAVECRSNDTHITAQRTITILEPVTGLSVTGCYSGKLSFNASYCRALNGDVFKIQTEVKAGSNVTYRIQNDEVVLSGLSVVRGNVPHNITVTPDVVRQLGPGCHQLIINASNNVTFPDVSTDLQVNRVNVYKNFVSCQYSGNQTFYSKYTIKTSSSTGKPSPKPGEHSEEDATITSGSGAKGPNTFTSKPVIKTIATSKRATSPLTTKSPGSFSCSISPSNGTIFTAFSITCKTVDPCPHCRYCFKTGGKHLRCSKKNEVKSVFLPLGKNHSNHKLMITATAKHKSFVCCASMTQLVGQIVNTVSKKVNDQYNKTEKVYRQKVLSAIGIEPFLSVFVTLFSIINYYTTIKKSSYSVPTTKLCDIDLQEDASLLFANLSASLLDLDLDNSEENIKEIYTAASNIVEGISTILSYSSSVSHLTLWPLLLPLRCVICVISKYNVNGIYVLGVFVARNASLSVCEGRLQKDVNIPNSSSSTFSLPDLPSNIFPSEEPVDIRMLSLNNNPFSWNERANISGQIAALSFTKTDGSSISVENLSKEIEILLPRPIGEQVETSVFDLGNFSTTVIDIHSTDSTLVLKDPLPFKLFLGYLSYPTTTKYVAMTEMPHQGNTEEERYTWLLDPKSLKGNTGVHYLVVRPIVGPGIKSINASLSITSFTAACKFWNESTLDWSDTGCRVGPQTTQFFTQCLCNHLTFFGSSFFVTPNLIDPSRSAELFGTFAENPVVVCFVGSLFAAYLLVLVWARRKDIQDTAKVNVTVLVDNDPMDKYCYLISVSTGHRRGASTSSQVTVTLLGADGNSEPHHLTDQKKSVFERAINTVFVNIVNVTVQDLQTNQKWHFLCNSWLSIDIDDCCLDKVFPVSTEMDLKKFRNVFFMKTTKDFSDGHLWYSVISRPPNSTFTCVQRVSCCFSLLLCTMLTSIMFYGIPADPSEQNMDFGHFEFTLQQFMIGVQSSLIMFPVNILIVSIFRNTHPWDMSCCKNKTKKPDALEQEKNLRTPSPQIATANINVTLDTIIKDITRIAHSLSTTMKSNIPCTMSEFGPGQQIDINAILSVVEDFIKQNNKTSESTQSETQLPEDSLRVQPGTEMEGNQKKSNKAQYLYLLLCHIDKELSLLGSSGFPSPHSYSQALQQVQGMKSLSVVAFNRMHSPSPLQKKKGYCHEGLPWWFIFIGWLLVIATSVVSGFFTMLYGLKFGKERSISWLVSMIVSFFQSILVIQPLKVLSLALFFALVIKKVDEEECKNVPFLRNNSNLGDCTGQQIFRRDKNLYEPPPPADIEKIKRNKMMEQKAFALLREILTYSCFIWMLLLVAYSQRDPNAFFLNQHIRDSFSEGISDSMSLDDVFKWLNTSLLGNLFGVYPGFITDGNSKLVGFARLRQLRVQKNSCEFADSVLQFVPDCHALYSREAEDTGSYGNAWNLSVMGNISTGTSSPWRYQTQAQLRAPPVWGKIMLYRGGGFVTELGPDMQNASSTLGYLYRSKWLDVYTQAFFVEFTVYNANVNLFCIVTLMFETSAVGAFQFRSELQSIRLYQSTGGFHIFVMAAEIIYMLFILYYMFLQGKLLKQQRWAYFRNKWNLLELAIILLSWSAMAIFIRRTLLGDRDMAYYQNHKDQFASFYESAMADLILQRLIAFLTLLATVKLWRLLRLNPNMNMITATLQRAWGDISGFLVIIVIAFLAYSIVCNMIYGWRISSYHTLADALLTIICLQIGIFNYDEVLDHNLLLGGLLFGSCIIMVTFVLLNILISVILGAFKQEQIHHKVKPVTKPLKPVMRLSESQNKFKCLICTVMTDTVQVKADT</sequence>
<dbReference type="GO" id="GO:0030246">
    <property type="term" value="F:carbohydrate binding"/>
    <property type="evidence" value="ECO:0007669"/>
    <property type="project" value="InterPro"/>
</dbReference>
<dbReference type="InterPro" id="IPR036392">
    <property type="entry name" value="PLAT/LH2_dom_sf"/>
</dbReference>
<dbReference type="InterPro" id="IPR016186">
    <property type="entry name" value="C-type_lectin-like/link_sf"/>
</dbReference>
<evidence type="ECO:0000256" key="9">
    <source>
        <dbReference type="ARBA" id="ARBA00023180"/>
    </source>
</evidence>
<dbReference type="Pfam" id="PF00059">
    <property type="entry name" value="Lectin_C"/>
    <property type="match status" value="1"/>
</dbReference>
<evidence type="ECO:0000313" key="17">
    <source>
        <dbReference type="Ensembl" id="ENSENLP00000031033.1"/>
    </source>
</evidence>
<dbReference type="SUPFAM" id="SSF49723">
    <property type="entry name" value="Lipase/lipooxygenase domain (PLAT/LH2 domain)"/>
    <property type="match status" value="1"/>
</dbReference>
<dbReference type="PANTHER" id="PTHR10877">
    <property type="entry name" value="POLYCYSTIN FAMILY MEMBER"/>
    <property type="match status" value="1"/>
</dbReference>